<evidence type="ECO:0000259" key="4">
    <source>
        <dbReference type="PROSITE" id="PS50213"/>
    </source>
</evidence>
<dbReference type="Proteomes" id="UP000245207">
    <property type="component" value="Unassembled WGS sequence"/>
</dbReference>
<organism evidence="5 6">
    <name type="scientific">Artemisia annua</name>
    <name type="common">Sweet wormwood</name>
    <dbReference type="NCBI Taxonomy" id="35608"/>
    <lineage>
        <taxon>Eukaryota</taxon>
        <taxon>Viridiplantae</taxon>
        <taxon>Streptophyta</taxon>
        <taxon>Embryophyta</taxon>
        <taxon>Tracheophyta</taxon>
        <taxon>Spermatophyta</taxon>
        <taxon>Magnoliopsida</taxon>
        <taxon>eudicotyledons</taxon>
        <taxon>Gunneridae</taxon>
        <taxon>Pentapetalae</taxon>
        <taxon>asterids</taxon>
        <taxon>campanulids</taxon>
        <taxon>Asterales</taxon>
        <taxon>Asteraceae</taxon>
        <taxon>Asteroideae</taxon>
        <taxon>Anthemideae</taxon>
        <taxon>Artemisiinae</taxon>
        <taxon>Artemisia</taxon>
    </lineage>
</organism>
<dbReference type="InterPro" id="IPR036378">
    <property type="entry name" value="FAS1_dom_sf"/>
</dbReference>
<keyword evidence="6" id="KW-1185">Reference proteome</keyword>
<protein>
    <submittedName>
        <fullName evidence="5">FAS1 domain-containing protein</fullName>
    </submittedName>
</protein>
<comment type="similarity">
    <text evidence="1">Belongs to the fasciclin-like AGP family.</text>
</comment>
<evidence type="ECO:0000256" key="1">
    <source>
        <dbReference type="ARBA" id="ARBA00007843"/>
    </source>
</evidence>
<dbReference type="PROSITE" id="PS50213">
    <property type="entry name" value="FAS1"/>
    <property type="match status" value="2"/>
</dbReference>
<evidence type="ECO:0000256" key="3">
    <source>
        <dbReference type="SAM" id="SignalP"/>
    </source>
</evidence>
<dbReference type="InterPro" id="IPR000782">
    <property type="entry name" value="FAS1_domain"/>
</dbReference>
<comment type="caution">
    <text evidence="5">The sequence shown here is derived from an EMBL/GenBank/DDBJ whole genome shotgun (WGS) entry which is preliminary data.</text>
</comment>
<evidence type="ECO:0000313" key="6">
    <source>
        <dbReference type="Proteomes" id="UP000245207"/>
    </source>
</evidence>
<reference evidence="5 6" key="1">
    <citation type="journal article" date="2018" name="Mol. Plant">
        <title>The genome of Artemisia annua provides insight into the evolution of Asteraceae family and artemisinin biosynthesis.</title>
        <authorList>
            <person name="Shen Q."/>
            <person name="Zhang L."/>
            <person name="Liao Z."/>
            <person name="Wang S."/>
            <person name="Yan T."/>
            <person name="Shi P."/>
            <person name="Liu M."/>
            <person name="Fu X."/>
            <person name="Pan Q."/>
            <person name="Wang Y."/>
            <person name="Lv Z."/>
            <person name="Lu X."/>
            <person name="Zhang F."/>
            <person name="Jiang W."/>
            <person name="Ma Y."/>
            <person name="Chen M."/>
            <person name="Hao X."/>
            <person name="Li L."/>
            <person name="Tang Y."/>
            <person name="Lv G."/>
            <person name="Zhou Y."/>
            <person name="Sun X."/>
            <person name="Brodelius P.E."/>
            <person name="Rose J.K.C."/>
            <person name="Tang K."/>
        </authorList>
    </citation>
    <scope>NUCLEOTIDE SEQUENCE [LARGE SCALE GENOMIC DNA]</scope>
    <source>
        <strain evidence="6">cv. Huhao1</strain>
        <tissue evidence="5">Leaf</tissue>
    </source>
</reference>
<dbReference type="Pfam" id="PF02469">
    <property type="entry name" value="Fasciclin"/>
    <property type="match status" value="1"/>
</dbReference>
<name>A0A2U1KGY3_ARTAN</name>
<dbReference type="SMART" id="SM00554">
    <property type="entry name" value="FAS1"/>
    <property type="match status" value="2"/>
</dbReference>
<dbReference type="PANTHER" id="PTHR33985:SF17">
    <property type="entry name" value="FASCICLIN-LIKE ARABINOGALACTAN PROTEIN 20"/>
    <property type="match status" value="1"/>
</dbReference>
<dbReference type="OrthoDB" id="1893649at2759"/>
<dbReference type="AlphaFoldDB" id="A0A2U1KGY3"/>
<dbReference type="PANTHER" id="PTHR33985">
    <property type="entry name" value="OS02G0491300 PROTEIN-RELATED"/>
    <property type="match status" value="1"/>
</dbReference>
<feature type="region of interest" description="Disordered" evidence="2">
    <location>
        <begin position="330"/>
        <end position="353"/>
    </location>
</feature>
<sequence>MAKNPTILTPITLLLILTILSPITTAIPPETLTNAAETLQNSGYIAMSLTLNENTNSLLSETTSATIFAPPDLIFAHFGQPSLSLVQYHFSPLIFSSSSLRSLITRTRIPTMLSDHYLIITSTSSNDHISINNVRVTDSPVFDDGILAVYGVENFFDPDFRTADAPAPIGGGNGCRKVNGGDHGAFHDAGNVLISRGYSVMASFLNLQLLGLGFEESQSQSQRNGLTIFAPVDEVMVDYSDRIPDYPSLFLRHVLPCKVSLNELVSIENGSVLSVGTFLSGFRVNVTRAGVTLKANEVNIVFPDMYYSDWLVIHGVSDVISVLELEEDFDESDGDLSEPISPVGSSRGPDGDL</sequence>
<feature type="signal peptide" evidence="3">
    <location>
        <begin position="1"/>
        <end position="26"/>
    </location>
</feature>
<dbReference type="Gene3D" id="2.30.180.10">
    <property type="entry name" value="FAS1 domain"/>
    <property type="match status" value="2"/>
</dbReference>
<accession>A0A2U1KGY3</accession>
<keyword evidence="3" id="KW-0732">Signal</keyword>
<evidence type="ECO:0000256" key="2">
    <source>
        <dbReference type="SAM" id="MobiDB-lite"/>
    </source>
</evidence>
<dbReference type="SUPFAM" id="SSF82153">
    <property type="entry name" value="FAS1 domain"/>
    <property type="match status" value="2"/>
</dbReference>
<feature type="chain" id="PRO_5015551997" evidence="3">
    <location>
        <begin position="27"/>
        <end position="353"/>
    </location>
</feature>
<evidence type="ECO:0000313" key="5">
    <source>
        <dbReference type="EMBL" id="PWA36035.1"/>
    </source>
</evidence>
<feature type="domain" description="FAS1" evidence="4">
    <location>
        <begin position="185"/>
        <end position="320"/>
    </location>
</feature>
<dbReference type="EMBL" id="PKPP01018919">
    <property type="protein sequence ID" value="PWA36035.1"/>
    <property type="molecule type" value="Genomic_DNA"/>
</dbReference>
<gene>
    <name evidence="5" type="ORF">CTI12_AA603970</name>
</gene>
<feature type="domain" description="FAS1" evidence="4">
    <location>
        <begin position="32"/>
        <end position="160"/>
    </location>
</feature>
<proteinExistence type="inferred from homology"/>
<dbReference type="InterPro" id="IPR052806">
    <property type="entry name" value="Fasciclin-like_AGP"/>
</dbReference>